<dbReference type="EMBL" id="PTRA01000006">
    <property type="protein sequence ID" value="PQA54444.1"/>
    <property type="molecule type" value="Genomic_DNA"/>
</dbReference>
<gene>
    <name evidence="1" type="ORF">C5O19_22100</name>
</gene>
<comment type="caution">
    <text evidence="1">The sequence shown here is derived from an EMBL/GenBank/DDBJ whole genome shotgun (WGS) entry which is preliminary data.</text>
</comment>
<accession>A0A2S7IG16</accession>
<name>A0A2S7IG16_9BACT</name>
<dbReference type="AlphaFoldDB" id="A0A2S7IG16"/>
<evidence type="ECO:0000313" key="2">
    <source>
        <dbReference type="Proteomes" id="UP000239590"/>
    </source>
</evidence>
<evidence type="ECO:0000313" key="1">
    <source>
        <dbReference type="EMBL" id="PQA54444.1"/>
    </source>
</evidence>
<reference evidence="2" key="1">
    <citation type="submission" date="2018-02" db="EMBL/GenBank/DDBJ databases">
        <title>Genome sequencing of Solimonas sp. HR-BB.</title>
        <authorList>
            <person name="Lee Y."/>
            <person name="Jeon C.O."/>
        </authorList>
    </citation>
    <scope>NUCLEOTIDE SEQUENCE [LARGE SCALE GENOMIC DNA]</scope>
    <source>
        <strain evidence="2">HR-U</strain>
    </source>
</reference>
<dbReference type="Proteomes" id="UP000239590">
    <property type="component" value="Unassembled WGS sequence"/>
</dbReference>
<sequence>MIIPNSRKEFEKHLNLLAESARTKKLKMPLIPRLINGLSNAKFSPNRRINLSTIDETTRLLANTLNTFDKDKFNNNE</sequence>
<keyword evidence="2" id="KW-1185">Reference proteome</keyword>
<organism evidence="1 2">
    <name type="scientific">Siphonobacter curvatus</name>
    <dbReference type="NCBI Taxonomy" id="2094562"/>
    <lineage>
        <taxon>Bacteria</taxon>
        <taxon>Pseudomonadati</taxon>
        <taxon>Bacteroidota</taxon>
        <taxon>Cytophagia</taxon>
        <taxon>Cytophagales</taxon>
        <taxon>Cytophagaceae</taxon>
        <taxon>Siphonobacter</taxon>
    </lineage>
</organism>
<protein>
    <submittedName>
        <fullName evidence="1">Uncharacterized protein</fullName>
    </submittedName>
</protein>
<proteinExistence type="predicted"/>